<reference evidence="2 3" key="1">
    <citation type="submission" date="2019-07" db="EMBL/GenBank/DDBJ databases">
        <title>Genomic Encyclopedia of Type Strains, Phase IV (KMG-IV): sequencing the most valuable type-strain genomes for metagenomic binning, comparative biology and taxonomic classification.</title>
        <authorList>
            <person name="Goeker M."/>
        </authorList>
    </citation>
    <scope>NUCLEOTIDE SEQUENCE [LARGE SCALE GENOMIC DNA]</scope>
    <source>
        <strain evidence="2 3">SS015</strain>
    </source>
</reference>
<gene>
    <name evidence="2" type="ORF">EDC39_10119</name>
</gene>
<dbReference type="RefSeq" id="WP_148894068.1">
    <property type="nucleotide sequence ID" value="NZ_VNIB01000001.1"/>
</dbReference>
<dbReference type="Gene3D" id="3.40.50.300">
    <property type="entry name" value="P-loop containing nucleotide triphosphate hydrolases"/>
    <property type="match status" value="1"/>
</dbReference>
<proteinExistence type="predicted"/>
<evidence type="ECO:0000313" key="2">
    <source>
        <dbReference type="EMBL" id="TYO99859.1"/>
    </source>
</evidence>
<keyword evidence="3" id="KW-1185">Reference proteome</keyword>
<dbReference type="InterPro" id="IPR027417">
    <property type="entry name" value="P-loop_NTPase"/>
</dbReference>
<accession>A0A5D3WPY1</accession>
<dbReference type="CDD" id="cd02042">
    <property type="entry name" value="ParAB_family"/>
    <property type="match status" value="1"/>
</dbReference>
<dbReference type="EMBL" id="VNIB01000001">
    <property type="protein sequence ID" value="TYO99859.1"/>
    <property type="molecule type" value="Genomic_DNA"/>
</dbReference>
<dbReference type="InterPro" id="IPR002586">
    <property type="entry name" value="CobQ/CobB/MinD/ParA_Nub-bd_dom"/>
</dbReference>
<protein>
    <submittedName>
        <fullName evidence="2">Cellulose biosynthesis protein BcsQ</fullName>
    </submittedName>
</protein>
<feature type="domain" description="CobQ/CobB/MinD/ParA nucleotide binding" evidence="1">
    <location>
        <begin position="9"/>
        <end position="52"/>
    </location>
</feature>
<dbReference type="OrthoDB" id="5390139at2"/>
<dbReference type="AlphaFoldDB" id="A0A5D3WPY1"/>
<dbReference type="PANTHER" id="PTHR13696:SF52">
    <property type="entry name" value="PARA FAMILY PROTEIN CT_582"/>
    <property type="match status" value="1"/>
</dbReference>
<dbReference type="Pfam" id="PF01656">
    <property type="entry name" value="CbiA"/>
    <property type="match status" value="1"/>
</dbReference>
<dbReference type="InterPro" id="IPR050678">
    <property type="entry name" value="DNA_Partitioning_ATPase"/>
</dbReference>
<sequence>MTDSPLYVVAVASEKGGVGKTTIATNLAVYLKALAEELPVTIASFDNHFSVDNMFAIGGGSAATVAGLFQDRPAAGLVRLGEYGVQFIGSERRLEPPADPTPDLLRRRLAASGLSGVLILDTRPILDFFTRAALGAADLVLVPVKDRASVVNAASILAAAEGEEQGQERVWLVPSLIDGRLRLGNGVGMREYLAFIGQERGFRLAPAAISKSPKVESLASGFDSRIHPVLTRARGTAVHRQMRELASFVLERRRQAMTEGGLRCAAVLQADVPPGRRRRLLRKCPVCDRPADGSSGRLFQDRRSRRRGVVHAPCFGRLLARTDIGSMIDGFSGILALVLSGSGLTGAEPQAWLCLYDGECRLELEERVSERGLQEMLPFFERVCDQPVESLLREVILFPLLDESPGQLLTASGVGGWRQLALRVLREVAARNL</sequence>
<dbReference type="PANTHER" id="PTHR13696">
    <property type="entry name" value="P-LOOP CONTAINING NUCLEOSIDE TRIPHOSPHATE HYDROLASE"/>
    <property type="match status" value="1"/>
</dbReference>
<dbReference type="Proteomes" id="UP000324159">
    <property type="component" value="Unassembled WGS sequence"/>
</dbReference>
<organism evidence="2 3">
    <name type="scientific">Geothermobacter ehrlichii</name>
    <dbReference type="NCBI Taxonomy" id="213224"/>
    <lineage>
        <taxon>Bacteria</taxon>
        <taxon>Pseudomonadati</taxon>
        <taxon>Thermodesulfobacteriota</taxon>
        <taxon>Desulfuromonadia</taxon>
        <taxon>Desulfuromonadales</taxon>
        <taxon>Geothermobacteraceae</taxon>
        <taxon>Geothermobacter</taxon>
    </lineage>
</organism>
<evidence type="ECO:0000259" key="1">
    <source>
        <dbReference type="Pfam" id="PF01656"/>
    </source>
</evidence>
<comment type="caution">
    <text evidence="2">The sequence shown here is derived from an EMBL/GenBank/DDBJ whole genome shotgun (WGS) entry which is preliminary data.</text>
</comment>
<name>A0A5D3WPY1_9BACT</name>
<dbReference type="SUPFAM" id="SSF52540">
    <property type="entry name" value="P-loop containing nucleoside triphosphate hydrolases"/>
    <property type="match status" value="1"/>
</dbReference>
<evidence type="ECO:0000313" key="3">
    <source>
        <dbReference type="Proteomes" id="UP000324159"/>
    </source>
</evidence>